<name>A0AAW0CPA0_9AGAR</name>
<reference evidence="1 2" key="1">
    <citation type="submission" date="2024-01" db="EMBL/GenBank/DDBJ databases">
        <title>A draft genome for a cacao thread blight-causing isolate of Paramarasmius palmivorus.</title>
        <authorList>
            <person name="Baruah I.K."/>
            <person name="Bukari Y."/>
            <person name="Amoako-Attah I."/>
            <person name="Meinhardt L.W."/>
            <person name="Bailey B.A."/>
            <person name="Cohen S.P."/>
        </authorList>
    </citation>
    <scope>NUCLEOTIDE SEQUENCE [LARGE SCALE GENOMIC DNA]</scope>
    <source>
        <strain evidence="1 2">GH-12</strain>
    </source>
</reference>
<evidence type="ECO:0000313" key="2">
    <source>
        <dbReference type="Proteomes" id="UP001383192"/>
    </source>
</evidence>
<protein>
    <recommendedName>
        <fullName evidence="3">Ribosomal protein L14</fullName>
    </recommendedName>
</protein>
<evidence type="ECO:0000313" key="1">
    <source>
        <dbReference type="EMBL" id="KAK7041907.1"/>
    </source>
</evidence>
<dbReference type="AlphaFoldDB" id="A0AAW0CPA0"/>
<keyword evidence="2" id="KW-1185">Reference proteome</keyword>
<comment type="caution">
    <text evidence="1">The sequence shown here is derived from an EMBL/GenBank/DDBJ whole genome shotgun (WGS) entry which is preliminary data.</text>
</comment>
<evidence type="ECO:0008006" key="3">
    <source>
        <dbReference type="Google" id="ProtNLM"/>
    </source>
</evidence>
<accession>A0AAW0CPA0</accession>
<proteinExistence type="predicted"/>
<sequence length="95" mass="11034">MFYTYRIIKDYRRYLPDRHIEPGQELIDEPANGVVSCMVIRSVRCYRGVIVASCNNPSSRWSIVVVLDLIVRSKGTRGKKREYLCGQRCYAFSPI</sequence>
<dbReference type="EMBL" id="JAYKXP010000031">
    <property type="protein sequence ID" value="KAK7041907.1"/>
    <property type="molecule type" value="Genomic_DNA"/>
</dbReference>
<gene>
    <name evidence="1" type="ORF">VNI00_008888</name>
</gene>
<organism evidence="1 2">
    <name type="scientific">Paramarasmius palmivorus</name>
    <dbReference type="NCBI Taxonomy" id="297713"/>
    <lineage>
        <taxon>Eukaryota</taxon>
        <taxon>Fungi</taxon>
        <taxon>Dikarya</taxon>
        <taxon>Basidiomycota</taxon>
        <taxon>Agaricomycotina</taxon>
        <taxon>Agaricomycetes</taxon>
        <taxon>Agaricomycetidae</taxon>
        <taxon>Agaricales</taxon>
        <taxon>Marasmiineae</taxon>
        <taxon>Marasmiaceae</taxon>
        <taxon>Paramarasmius</taxon>
    </lineage>
</organism>
<dbReference type="Proteomes" id="UP001383192">
    <property type="component" value="Unassembled WGS sequence"/>
</dbReference>